<dbReference type="EnsemblMetazoa" id="tetur05g05980.1">
    <property type="protein sequence ID" value="tetur05g05980.1"/>
    <property type="gene ID" value="tetur05g05980"/>
</dbReference>
<proteinExistence type="predicted"/>
<evidence type="ECO:0000313" key="1">
    <source>
        <dbReference type="EnsemblMetazoa" id="tetur05g05980.1"/>
    </source>
</evidence>
<protein>
    <submittedName>
        <fullName evidence="1">Uncharacterized protein</fullName>
    </submittedName>
</protein>
<dbReference type="HOGENOM" id="CLU_3415417_0_0_1"/>
<organism evidence="1 2">
    <name type="scientific">Tetranychus urticae</name>
    <name type="common">Two-spotted spider mite</name>
    <dbReference type="NCBI Taxonomy" id="32264"/>
    <lineage>
        <taxon>Eukaryota</taxon>
        <taxon>Metazoa</taxon>
        <taxon>Ecdysozoa</taxon>
        <taxon>Arthropoda</taxon>
        <taxon>Chelicerata</taxon>
        <taxon>Arachnida</taxon>
        <taxon>Acari</taxon>
        <taxon>Acariformes</taxon>
        <taxon>Trombidiformes</taxon>
        <taxon>Prostigmata</taxon>
        <taxon>Eleutherengona</taxon>
        <taxon>Raphignathae</taxon>
        <taxon>Tetranychoidea</taxon>
        <taxon>Tetranychidae</taxon>
        <taxon>Tetranychus</taxon>
    </lineage>
</organism>
<evidence type="ECO:0000313" key="2">
    <source>
        <dbReference type="Proteomes" id="UP000015104"/>
    </source>
</evidence>
<name>T1K5E5_TETUR</name>
<reference evidence="1" key="2">
    <citation type="submission" date="2015-06" db="UniProtKB">
        <authorList>
            <consortium name="EnsemblMetazoa"/>
        </authorList>
    </citation>
    <scope>IDENTIFICATION</scope>
</reference>
<keyword evidence="2" id="KW-1185">Reference proteome</keyword>
<dbReference type="AlphaFoldDB" id="T1K5E5"/>
<dbReference type="EMBL" id="CAEY01001587">
    <property type="status" value="NOT_ANNOTATED_CDS"/>
    <property type="molecule type" value="Genomic_DNA"/>
</dbReference>
<accession>T1K5E5</accession>
<sequence length="27" mass="3183">MNSTRTHFTSERPKCRTFLAANLKKED</sequence>
<reference evidence="2" key="1">
    <citation type="submission" date="2011-08" db="EMBL/GenBank/DDBJ databases">
        <authorList>
            <person name="Rombauts S."/>
        </authorList>
    </citation>
    <scope>NUCLEOTIDE SEQUENCE</scope>
    <source>
        <strain evidence="2">London</strain>
    </source>
</reference>
<dbReference type="Proteomes" id="UP000015104">
    <property type="component" value="Unassembled WGS sequence"/>
</dbReference>